<accession>A0ABX1SH06</accession>
<feature type="domain" description="Luciferase-like" evidence="1">
    <location>
        <begin position="20"/>
        <end position="236"/>
    </location>
</feature>
<dbReference type="PANTHER" id="PTHR30011:SF32">
    <property type="entry name" value="CONSERVED PROTEIN"/>
    <property type="match status" value="1"/>
</dbReference>
<dbReference type="InterPro" id="IPR011251">
    <property type="entry name" value="Luciferase-like_dom"/>
</dbReference>
<proteinExistence type="predicted"/>
<evidence type="ECO:0000313" key="3">
    <source>
        <dbReference type="Proteomes" id="UP000820669"/>
    </source>
</evidence>
<keyword evidence="3" id="KW-1185">Reference proteome</keyword>
<evidence type="ECO:0000259" key="1">
    <source>
        <dbReference type="Pfam" id="PF00296"/>
    </source>
</evidence>
<dbReference type="InterPro" id="IPR036661">
    <property type="entry name" value="Luciferase-like_sf"/>
</dbReference>
<dbReference type="Proteomes" id="UP000820669">
    <property type="component" value="Unassembled WGS sequence"/>
</dbReference>
<name>A0ABX1SH06_9PSEU</name>
<sequence length="288" mass="29622">MADTAGTRVGIGLPAAIPGARPGQIVEWARRSEAAGFASLATLDRLVYDNYEPLITLGAAAAVTERIGLGSYVLLAPSRGPSALLASQAATLDRLSGGRFTLGLGVGTRPDDYRAAGADFRTRGRRLDQVLTELHETWAGPPGPGRVGPAPSNGRPRIVLGGRSAPALERVGRFGDGWIAGSTGFFAEGAAAVRAAWGRHGRDGAPRLMVVAYFALGDDGPRHAREYLADYYAFVGAGAAAVADAALTSVGAVRDTVAAMSEAGCDELVLFPCRADPGQVDLLAAALA</sequence>
<organism evidence="2 3">
    <name type="scientific">Pseudonocardia acidicola</name>
    <dbReference type="NCBI Taxonomy" id="2724939"/>
    <lineage>
        <taxon>Bacteria</taxon>
        <taxon>Bacillati</taxon>
        <taxon>Actinomycetota</taxon>
        <taxon>Actinomycetes</taxon>
        <taxon>Pseudonocardiales</taxon>
        <taxon>Pseudonocardiaceae</taxon>
        <taxon>Pseudonocardia</taxon>
    </lineage>
</organism>
<evidence type="ECO:0000313" key="2">
    <source>
        <dbReference type="EMBL" id="NMH99544.1"/>
    </source>
</evidence>
<dbReference type="Pfam" id="PF00296">
    <property type="entry name" value="Bac_luciferase"/>
    <property type="match status" value="1"/>
</dbReference>
<dbReference type="EMBL" id="JAAXLA010000038">
    <property type="protein sequence ID" value="NMH99544.1"/>
    <property type="molecule type" value="Genomic_DNA"/>
</dbReference>
<dbReference type="InterPro" id="IPR051260">
    <property type="entry name" value="Diverse_substr_monoxygenases"/>
</dbReference>
<comment type="caution">
    <text evidence="2">The sequence shown here is derived from an EMBL/GenBank/DDBJ whole genome shotgun (WGS) entry which is preliminary data.</text>
</comment>
<gene>
    <name evidence="2" type="ORF">HF526_19820</name>
</gene>
<protein>
    <submittedName>
        <fullName evidence="2">LLM class flavin-dependent oxidoreductase</fullName>
    </submittedName>
</protein>
<dbReference type="Gene3D" id="3.20.20.30">
    <property type="entry name" value="Luciferase-like domain"/>
    <property type="match status" value="1"/>
</dbReference>
<reference evidence="2 3" key="1">
    <citation type="submission" date="2020-04" db="EMBL/GenBank/DDBJ databases">
        <authorList>
            <person name="Klaysubun C."/>
            <person name="Duangmal K."/>
            <person name="Lipun K."/>
        </authorList>
    </citation>
    <scope>NUCLEOTIDE SEQUENCE [LARGE SCALE GENOMIC DNA]</scope>
    <source>
        <strain evidence="2 3">K10HN5</strain>
    </source>
</reference>
<dbReference type="RefSeq" id="WP_169383031.1">
    <property type="nucleotide sequence ID" value="NZ_JAAXLA010000038.1"/>
</dbReference>
<dbReference type="SUPFAM" id="SSF51679">
    <property type="entry name" value="Bacterial luciferase-like"/>
    <property type="match status" value="1"/>
</dbReference>
<dbReference type="PANTHER" id="PTHR30011">
    <property type="entry name" value="ALKANESULFONATE MONOOXYGENASE-RELATED"/>
    <property type="match status" value="1"/>
</dbReference>